<geneLocation type="chloroplast" evidence="2"/>
<reference evidence="2" key="1">
    <citation type="submission" date="2014-10" db="EMBL/GenBank/DDBJ databases">
        <title>The plastid genome of Lepidodinium chlorophorum.</title>
        <authorList>
            <person name="Kamikawa R."/>
            <person name="Tanifuji G."/>
            <person name="Kawachi M."/>
            <person name="Miyashita M."/>
            <person name="Hashimoto T."/>
            <person name="Inagaki Y."/>
        </authorList>
    </citation>
    <scope>NUCLEOTIDE SEQUENCE</scope>
</reference>
<sequence>MTFTLKKIFITCMLKLIVVITIVIKVLALAVFITAFPFFIDSIAERWNISWNWEKLESGFLSDWPTEIGSNDCCCEEERRNGRAA</sequence>
<keyword evidence="1" id="KW-1133">Transmembrane helix</keyword>
<dbReference type="GeneID" id="24286198"/>
<name>A0A0F7R640_LEPCH</name>
<gene>
    <name evidence="2" type="primary">orf86</name>
</gene>
<evidence type="ECO:0000313" key="2">
    <source>
        <dbReference type="EMBL" id="BAR72342.1"/>
    </source>
</evidence>
<protein>
    <submittedName>
        <fullName evidence="2">Uncharacterized protein</fullName>
    </submittedName>
</protein>
<proteinExistence type="predicted"/>
<dbReference type="RefSeq" id="YP_009139368.1">
    <property type="nucleotide sequence ID" value="NC_027093.1"/>
</dbReference>
<accession>A0A0F7R640</accession>
<dbReference type="AlphaFoldDB" id="A0A0F7R640"/>
<organism evidence="2">
    <name type="scientific">Lepidodinium chlorophorum</name>
    <name type="common">Dinoflagellate</name>
    <name type="synonym">Gymnodinium chlorophorum</name>
    <dbReference type="NCBI Taxonomy" id="107758"/>
    <lineage>
        <taxon>Eukaryota</taxon>
        <taxon>Sar</taxon>
        <taxon>Alveolata</taxon>
        <taxon>Dinophyceae</taxon>
        <taxon>Gymnodiniales</taxon>
        <taxon>Gymnodiniaceae</taxon>
        <taxon>Lepidodinium</taxon>
    </lineage>
</organism>
<evidence type="ECO:0000256" key="1">
    <source>
        <dbReference type="SAM" id="Phobius"/>
    </source>
</evidence>
<feature type="transmembrane region" description="Helical" evidence="1">
    <location>
        <begin position="12"/>
        <end position="40"/>
    </location>
</feature>
<keyword evidence="2" id="KW-0934">Plastid</keyword>
<keyword evidence="1" id="KW-0472">Membrane</keyword>
<keyword evidence="2" id="KW-0150">Chloroplast</keyword>
<keyword evidence="1" id="KW-0812">Transmembrane</keyword>
<dbReference type="EMBL" id="LC008447">
    <property type="protein sequence ID" value="BAR72342.1"/>
    <property type="molecule type" value="Genomic_DNA"/>
</dbReference>